<accession>A0A151SNZ7</accession>
<feature type="domain" description="Retrotransposon gag" evidence="2">
    <location>
        <begin position="3"/>
        <end position="89"/>
    </location>
</feature>
<evidence type="ECO:0000259" key="2">
    <source>
        <dbReference type="Pfam" id="PF03732"/>
    </source>
</evidence>
<feature type="region of interest" description="Disordered" evidence="1">
    <location>
        <begin position="121"/>
        <end position="153"/>
    </location>
</feature>
<dbReference type="Gramene" id="C.cajan_02730.t">
    <property type="protein sequence ID" value="C.cajan_02730.t.cds1"/>
    <property type="gene ID" value="C.cajan_02730"/>
</dbReference>
<evidence type="ECO:0000313" key="4">
    <source>
        <dbReference type="Proteomes" id="UP000075243"/>
    </source>
</evidence>
<dbReference type="InterPro" id="IPR005162">
    <property type="entry name" value="Retrotrans_gag_dom"/>
</dbReference>
<feature type="compositionally biased region" description="Low complexity" evidence="1">
    <location>
        <begin position="126"/>
        <end position="151"/>
    </location>
</feature>
<reference evidence="3 4" key="1">
    <citation type="journal article" date="2012" name="Nat. Biotechnol.">
        <title>Draft genome sequence of pigeonpea (Cajanus cajan), an orphan legume crop of resource-poor farmers.</title>
        <authorList>
            <person name="Varshney R.K."/>
            <person name="Chen W."/>
            <person name="Li Y."/>
            <person name="Bharti A.K."/>
            <person name="Saxena R.K."/>
            <person name="Schlueter J.A."/>
            <person name="Donoghue M.T."/>
            <person name="Azam S."/>
            <person name="Fan G."/>
            <person name="Whaley A.M."/>
            <person name="Farmer A.D."/>
            <person name="Sheridan J."/>
            <person name="Iwata A."/>
            <person name="Tuteja R."/>
            <person name="Penmetsa R.V."/>
            <person name="Wu W."/>
            <person name="Upadhyaya H.D."/>
            <person name="Yang S.P."/>
            <person name="Shah T."/>
            <person name="Saxena K.B."/>
            <person name="Michael T."/>
            <person name="McCombie W.R."/>
            <person name="Yang B."/>
            <person name="Zhang G."/>
            <person name="Yang H."/>
            <person name="Wang J."/>
            <person name="Spillane C."/>
            <person name="Cook D.R."/>
            <person name="May G.D."/>
            <person name="Xu X."/>
            <person name="Jackson S.A."/>
        </authorList>
    </citation>
    <scope>NUCLEOTIDE SEQUENCE [LARGE SCALE GENOMIC DNA]</scope>
    <source>
        <strain evidence="4">cv. Asha</strain>
    </source>
</reference>
<organism evidence="3 4">
    <name type="scientific">Cajanus cajan</name>
    <name type="common">Pigeon pea</name>
    <name type="synonym">Cajanus indicus</name>
    <dbReference type="NCBI Taxonomy" id="3821"/>
    <lineage>
        <taxon>Eukaryota</taxon>
        <taxon>Viridiplantae</taxon>
        <taxon>Streptophyta</taxon>
        <taxon>Embryophyta</taxon>
        <taxon>Tracheophyta</taxon>
        <taxon>Spermatophyta</taxon>
        <taxon>Magnoliopsida</taxon>
        <taxon>eudicotyledons</taxon>
        <taxon>Gunneridae</taxon>
        <taxon>Pentapetalae</taxon>
        <taxon>rosids</taxon>
        <taxon>fabids</taxon>
        <taxon>Fabales</taxon>
        <taxon>Fabaceae</taxon>
        <taxon>Papilionoideae</taxon>
        <taxon>50 kb inversion clade</taxon>
        <taxon>NPAAA clade</taxon>
        <taxon>indigoferoid/millettioid clade</taxon>
        <taxon>Phaseoleae</taxon>
        <taxon>Cajanus</taxon>
    </lineage>
</organism>
<protein>
    <recommendedName>
        <fullName evidence="2">Retrotransposon gag domain-containing protein</fullName>
    </recommendedName>
</protein>
<dbReference type="EMBL" id="CM003613">
    <property type="protein sequence ID" value="KYP56554.1"/>
    <property type="molecule type" value="Genomic_DNA"/>
</dbReference>
<evidence type="ECO:0000313" key="3">
    <source>
        <dbReference type="EMBL" id="KYP56554.1"/>
    </source>
</evidence>
<sequence length="208" mass="23436">MAGFYMRGEALSWFKLMFHNQQLTNWFSFLRALELHFGPSSFENHQGELFKLRKLGSVSDYQSQFEKICNRTVGLSPNNILNCFIFGLHANIKGELAILKPTSISQAIGLAKLVESKLKDSRPKTSRFPTPTTKTTPTPPITSNSPSSSLPIHRLSPSQLQERRIAGLCYNCDEKFVPGHKCASPHFLLLLTEDLPTFPDTDLHESRT</sequence>
<proteinExistence type="predicted"/>
<keyword evidence="4" id="KW-1185">Reference proteome</keyword>
<dbReference type="OMA" id="CASPHFL"/>
<gene>
    <name evidence="3" type="ORF">KK1_002795</name>
</gene>
<name>A0A151SNZ7_CAJCA</name>
<dbReference type="AlphaFoldDB" id="A0A151SNZ7"/>
<dbReference type="Proteomes" id="UP000075243">
    <property type="component" value="Chromosome 11"/>
</dbReference>
<dbReference type="Pfam" id="PF03732">
    <property type="entry name" value="Retrotrans_gag"/>
    <property type="match status" value="1"/>
</dbReference>
<evidence type="ECO:0000256" key="1">
    <source>
        <dbReference type="SAM" id="MobiDB-lite"/>
    </source>
</evidence>